<dbReference type="EMBL" id="FOQD01000004">
    <property type="protein sequence ID" value="SFH97168.1"/>
    <property type="molecule type" value="Genomic_DNA"/>
</dbReference>
<keyword evidence="2" id="KW-1185">Reference proteome</keyword>
<proteinExistence type="predicted"/>
<name>A0A1I3EE37_9PLAN</name>
<protein>
    <submittedName>
        <fullName evidence="1">Uncharacterized protein</fullName>
    </submittedName>
</protein>
<evidence type="ECO:0000313" key="1">
    <source>
        <dbReference type="EMBL" id="SFH97168.1"/>
    </source>
</evidence>
<evidence type="ECO:0000313" key="2">
    <source>
        <dbReference type="Proteomes" id="UP000199518"/>
    </source>
</evidence>
<dbReference type="AlphaFoldDB" id="A0A1I3EE37"/>
<accession>A0A1I3EE37</accession>
<dbReference type="Proteomes" id="UP000199518">
    <property type="component" value="Unassembled WGS sequence"/>
</dbReference>
<dbReference type="STRING" id="1576369.SAMN05421753_104181"/>
<dbReference type="RefSeq" id="WP_092048556.1">
    <property type="nucleotide sequence ID" value="NZ_FOQD01000004.1"/>
</dbReference>
<gene>
    <name evidence="1" type="ORF">SAMN05421753_104181</name>
</gene>
<reference evidence="2" key="1">
    <citation type="submission" date="2016-10" db="EMBL/GenBank/DDBJ databases">
        <authorList>
            <person name="Varghese N."/>
            <person name="Submissions S."/>
        </authorList>
    </citation>
    <scope>NUCLEOTIDE SEQUENCE [LARGE SCALE GENOMIC DNA]</scope>
    <source>
        <strain evidence="2">DSM 26348</strain>
    </source>
</reference>
<sequence>MKLRKSLPVKLEFHELFHLYTHEPKDQRDWMAHTCIGRIRVHYDKRDSTPTDQRWSFMFDSPLSIEVRGDKGPFSSRDVAIQAAIDFYNDFLESLIVLLKGK</sequence>
<organism evidence="1 2">
    <name type="scientific">Planctomicrobium piriforme</name>
    <dbReference type="NCBI Taxonomy" id="1576369"/>
    <lineage>
        <taxon>Bacteria</taxon>
        <taxon>Pseudomonadati</taxon>
        <taxon>Planctomycetota</taxon>
        <taxon>Planctomycetia</taxon>
        <taxon>Planctomycetales</taxon>
        <taxon>Planctomycetaceae</taxon>
        <taxon>Planctomicrobium</taxon>
    </lineage>
</organism>